<evidence type="ECO:0008006" key="3">
    <source>
        <dbReference type="Google" id="ProtNLM"/>
    </source>
</evidence>
<dbReference type="EMBL" id="LN890962">
    <property type="protein sequence ID" value="CUS14051.1"/>
    <property type="molecule type" value="Genomic_DNA"/>
</dbReference>
<keyword evidence="2" id="KW-1185">Reference proteome</keyword>
<name>A0A292Q4P4_9PEZI</name>
<organism evidence="1 2">
    <name type="scientific">Tuber aestivum</name>
    <name type="common">summer truffle</name>
    <dbReference type="NCBI Taxonomy" id="59557"/>
    <lineage>
        <taxon>Eukaryota</taxon>
        <taxon>Fungi</taxon>
        <taxon>Dikarya</taxon>
        <taxon>Ascomycota</taxon>
        <taxon>Pezizomycotina</taxon>
        <taxon>Pezizomycetes</taxon>
        <taxon>Pezizales</taxon>
        <taxon>Tuberaceae</taxon>
        <taxon>Tuber</taxon>
    </lineage>
</organism>
<evidence type="ECO:0000313" key="2">
    <source>
        <dbReference type="Proteomes" id="UP001412239"/>
    </source>
</evidence>
<protein>
    <recommendedName>
        <fullName evidence="3">DUF1763-domain-containing protein</fullName>
    </recommendedName>
</protein>
<dbReference type="Proteomes" id="UP001412239">
    <property type="component" value="Unassembled WGS sequence"/>
</dbReference>
<dbReference type="AlphaFoldDB" id="A0A292Q4P4"/>
<evidence type="ECO:0000313" key="1">
    <source>
        <dbReference type="EMBL" id="CUS14051.1"/>
    </source>
</evidence>
<gene>
    <name evidence="1" type="ORF">GSTUAT00001781001</name>
</gene>
<sequence length="127" mass="14909">MFPDHTTTIHAYRALYKAGLAAVQYSSPARYSIREKLRKAFRHSDPNRFSQQRIDNTVQFLRTAARRRGMEHSIVKNLCKVAYWQLHSRKNRKLVVGKDRTPVTEQVFSNYLETIGLLNQSMDLELR</sequence>
<feature type="non-terminal residue" evidence="1">
    <location>
        <position position="1"/>
    </location>
</feature>
<accession>A0A292Q4P4</accession>
<proteinExistence type="predicted"/>
<reference evidence="1" key="1">
    <citation type="submission" date="2015-10" db="EMBL/GenBank/DDBJ databases">
        <authorList>
            <person name="Regsiter A."/>
            <person name="william w."/>
        </authorList>
    </citation>
    <scope>NUCLEOTIDE SEQUENCE</scope>
    <source>
        <strain evidence="1">Montdore</strain>
    </source>
</reference>